<comment type="caution">
    <text evidence="1">The sequence shown here is derived from an EMBL/GenBank/DDBJ whole genome shotgun (WGS) entry which is preliminary data.</text>
</comment>
<name>A0ABU5E7J7_9PROT</name>
<proteinExistence type="predicted"/>
<dbReference type="InterPro" id="IPR006429">
    <property type="entry name" value="Phage_lambda_portal"/>
</dbReference>
<evidence type="ECO:0000313" key="2">
    <source>
        <dbReference type="Proteomes" id="UP001279642"/>
    </source>
</evidence>
<dbReference type="Proteomes" id="UP001279642">
    <property type="component" value="Unassembled WGS sequence"/>
</dbReference>
<reference evidence="1 2" key="1">
    <citation type="journal article" date="2016" name="Antonie Van Leeuwenhoek">
        <title>Dongia soli sp. nov., isolated from soil from Dokdo, Korea.</title>
        <authorList>
            <person name="Kim D.U."/>
            <person name="Lee H."/>
            <person name="Kim H."/>
            <person name="Kim S.G."/>
            <person name="Ka J.O."/>
        </authorList>
    </citation>
    <scope>NUCLEOTIDE SEQUENCE [LARGE SCALE GENOMIC DNA]</scope>
    <source>
        <strain evidence="1 2">D78</strain>
    </source>
</reference>
<accession>A0ABU5E7J7</accession>
<sequence length="534" mass="59099">MSNRLGTSALVNADGSPMLPVKSARIPAYHAADFTGQDLAGWHPGLASADMDLLYERDAITARIRDMARNDGWASGIVSSELDNVIGSGLRLSAKPDWRALNQTREWAHDWGTRAEALWRTYANDPGKYCDASRHSQMGGVFGLGYRHYLQDGDALATLLWKPGRGGKWATAVRVIDPDRLSNPLSQMDSDHIRGGVEIDEDTAAIAYYIRKRHPADIPSASMNSFVWERVPRETAWGRPVIVHFYDKTRDGQTRGVGRLTPILEKLKMVSKASKVELQAAVLNSIFAAFIESPFDHELLTEILEEGNGAKINGYQDARAAFHAQRQVSLNGIRIPTLFPGDKFSFQTAARPNVAFVEFERAMLRNIAAGTGLSYEQISRDWSQSNYSSARGALLETWKTLITRRRAFAASFATPIYGAFLEEAIDRGELEEPAGAPSFYDARAAYCHCQWIGPGRGWVDPVKEKQGALIGINGAMSTLEAECAEQGVDYQEVIEQIGREIAELPNGVLHPAQRDWAQYIRMQGGQQEEEGQKA</sequence>
<evidence type="ECO:0000313" key="1">
    <source>
        <dbReference type="EMBL" id="MDY0882297.1"/>
    </source>
</evidence>
<dbReference type="NCBIfam" id="TIGR01539">
    <property type="entry name" value="portal_lambda"/>
    <property type="match status" value="1"/>
</dbReference>
<dbReference type="Pfam" id="PF05136">
    <property type="entry name" value="Phage_portal_2"/>
    <property type="match status" value="1"/>
</dbReference>
<gene>
    <name evidence="1" type="ORF">SMD27_05555</name>
</gene>
<dbReference type="EMBL" id="JAXCLW010000001">
    <property type="protein sequence ID" value="MDY0882297.1"/>
    <property type="molecule type" value="Genomic_DNA"/>
</dbReference>
<protein>
    <submittedName>
        <fullName evidence="1">Phage portal protein</fullName>
    </submittedName>
</protein>
<dbReference type="RefSeq" id="WP_320507322.1">
    <property type="nucleotide sequence ID" value="NZ_JAXCLW010000001.1"/>
</dbReference>
<organism evidence="1 2">
    <name type="scientific">Dongia soli</name>
    <dbReference type="NCBI Taxonomy" id="600628"/>
    <lineage>
        <taxon>Bacteria</taxon>
        <taxon>Pseudomonadati</taxon>
        <taxon>Pseudomonadota</taxon>
        <taxon>Alphaproteobacteria</taxon>
        <taxon>Rhodospirillales</taxon>
        <taxon>Dongiaceae</taxon>
        <taxon>Dongia</taxon>
    </lineage>
</organism>
<keyword evidence="2" id="KW-1185">Reference proteome</keyword>